<evidence type="ECO:0000313" key="2">
    <source>
        <dbReference type="Proteomes" id="UP001470230"/>
    </source>
</evidence>
<accession>A0ABR2HVW5</accession>
<keyword evidence="2" id="KW-1185">Reference proteome</keyword>
<evidence type="ECO:0000313" key="1">
    <source>
        <dbReference type="EMBL" id="KAK8853759.1"/>
    </source>
</evidence>
<protein>
    <submittedName>
        <fullName evidence="1">Uncharacterized protein</fullName>
    </submittedName>
</protein>
<reference evidence="1 2" key="1">
    <citation type="submission" date="2024-04" db="EMBL/GenBank/DDBJ databases">
        <title>Tritrichomonas musculus Genome.</title>
        <authorList>
            <person name="Alves-Ferreira E."/>
            <person name="Grigg M."/>
            <person name="Lorenzi H."/>
            <person name="Galac M."/>
        </authorList>
    </citation>
    <scope>NUCLEOTIDE SEQUENCE [LARGE SCALE GENOMIC DNA]</scope>
    <source>
        <strain evidence="1 2">EAF2021</strain>
    </source>
</reference>
<proteinExistence type="predicted"/>
<comment type="caution">
    <text evidence="1">The sequence shown here is derived from an EMBL/GenBank/DDBJ whole genome shotgun (WGS) entry which is preliminary data.</text>
</comment>
<sequence length="217" mass="25639">MNILFEESVYQPKNPELLQSLGEREISKNVIEIIPLHKSEFDFPSFVEFAKIIDHEYFADEMKCMPDKTAHIKVYKRKFINIPNIKVNYSFHVKFGVNFNPIQVNIKYYMNDFTYIYENGQKKYIDILGQSHDLEEDRIDILPIEDSLKSNSLLFQVAKYYTSKKNTCPDCILAYFNQILHKETPQNTIFPDINKRAIASDFFDHCPGWIKVSFQKK</sequence>
<gene>
    <name evidence="1" type="ORF">M9Y10_016302</name>
</gene>
<dbReference type="EMBL" id="JAPFFF010000021">
    <property type="protein sequence ID" value="KAK8853759.1"/>
    <property type="molecule type" value="Genomic_DNA"/>
</dbReference>
<dbReference type="Proteomes" id="UP001470230">
    <property type="component" value="Unassembled WGS sequence"/>
</dbReference>
<organism evidence="1 2">
    <name type="scientific">Tritrichomonas musculus</name>
    <dbReference type="NCBI Taxonomy" id="1915356"/>
    <lineage>
        <taxon>Eukaryota</taxon>
        <taxon>Metamonada</taxon>
        <taxon>Parabasalia</taxon>
        <taxon>Tritrichomonadida</taxon>
        <taxon>Tritrichomonadidae</taxon>
        <taxon>Tritrichomonas</taxon>
    </lineage>
</organism>
<name>A0ABR2HVW5_9EUKA</name>